<evidence type="ECO:0000313" key="3">
    <source>
        <dbReference type="Proteomes" id="UP000063699"/>
    </source>
</evidence>
<dbReference type="SUPFAM" id="SSF50475">
    <property type="entry name" value="FMN-binding split barrel"/>
    <property type="match status" value="1"/>
</dbReference>
<protein>
    <submittedName>
        <fullName evidence="2">Pyridoxamine 5'-phosphate oxidase</fullName>
    </submittedName>
</protein>
<dbReference type="OrthoDB" id="3382273at2"/>
<dbReference type="KEGG" id="kphy:AOZ06_39610"/>
<dbReference type="InterPro" id="IPR012349">
    <property type="entry name" value="Split_barrel_FMN-bd"/>
</dbReference>
<accession>A0A0N9IBT5</accession>
<name>A0A0N9IBT5_9PSEU</name>
<keyword evidence="3" id="KW-1185">Reference proteome</keyword>
<feature type="domain" description="Pyridoxamine 5'-phosphate oxidase N-terminal" evidence="1">
    <location>
        <begin position="14"/>
        <end position="141"/>
    </location>
</feature>
<dbReference type="InterPro" id="IPR011576">
    <property type="entry name" value="Pyridox_Oxase_N"/>
</dbReference>
<dbReference type="AlphaFoldDB" id="A0A0N9IBT5"/>
<reference evidence="2 3" key="1">
    <citation type="submission" date="2015-07" db="EMBL/GenBank/DDBJ databases">
        <title>Genome sequencing of Kibdelosporangium phytohabitans.</title>
        <authorList>
            <person name="Qin S."/>
            <person name="Xing K."/>
        </authorList>
    </citation>
    <scope>NUCLEOTIDE SEQUENCE [LARGE SCALE GENOMIC DNA]</scope>
    <source>
        <strain evidence="2 3">KLBMP1111</strain>
    </source>
</reference>
<gene>
    <name evidence="2" type="ORF">AOZ06_39610</name>
</gene>
<dbReference type="STRING" id="860235.AOZ06_39610"/>
<evidence type="ECO:0000259" key="1">
    <source>
        <dbReference type="Pfam" id="PF01243"/>
    </source>
</evidence>
<dbReference type="Pfam" id="PF01243">
    <property type="entry name" value="PNPOx_N"/>
    <property type="match status" value="1"/>
</dbReference>
<dbReference type="Gene3D" id="2.30.110.10">
    <property type="entry name" value="Electron Transport, Fmn-binding Protein, Chain A"/>
    <property type="match status" value="1"/>
</dbReference>
<dbReference type="RefSeq" id="WP_054294053.1">
    <property type="nucleotide sequence ID" value="NZ_CP012752.1"/>
</dbReference>
<evidence type="ECO:0000313" key="2">
    <source>
        <dbReference type="EMBL" id="ALG12157.1"/>
    </source>
</evidence>
<proteinExistence type="predicted"/>
<organism evidence="2 3">
    <name type="scientific">Kibdelosporangium phytohabitans</name>
    <dbReference type="NCBI Taxonomy" id="860235"/>
    <lineage>
        <taxon>Bacteria</taxon>
        <taxon>Bacillati</taxon>
        <taxon>Actinomycetota</taxon>
        <taxon>Actinomycetes</taxon>
        <taxon>Pseudonocardiales</taxon>
        <taxon>Pseudonocardiaceae</taxon>
        <taxon>Kibdelosporangium</taxon>
    </lineage>
</organism>
<dbReference type="Proteomes" id="UP000063699">
    <property type="component" value="Chromosome"/>
</dbReference>
<dbReference type="EMBL" id="CP012752">
    <property type="protein sequence ID" value="ALG12157.1"/>
    <property type="molecule type" value="Genomic_DNA"/>
</dbReference>
<sequence>MSESFAELQEDFLRITREVVLCTVTTVGSNGRPRSRILHPIWEVRDGNPVGWVYTLPVGVKASHLAANPYVAVSYWSHAQEVVLSECLATWVEDAETKKYVYDLFNTTPEPIGFDLALFGVDSPESPMFSVLKLEPSRVQVLTDFPNTFTPRMAKI</sequence>